<sequence>MSTSRKMAQAEVPAWQEQALRFRTVRDASMSTINTQLPDLSGDKQLARVIGVPRLHLTQAEVHLTESAPEVLVRSLAVGRVTAKEVVLAFLRRAAIAQKLANCVYELLPDRAVERAQELDDYLAQNGKPSGPLHGLPISVKEHISVAGRDNTAGFVGWIGNTSRDDASIIKILLDAGAVIYARTTEPQGLMAIETGSNITGVTVNPHNRALTCGGSSGGEAALLALRGSPLGIGSDIGGSIRLPAAHCGLYGFKPSSGRLPLMGVEAFCTGSDTIAPSIGPLSPTLEGIKLFMDTVLMSKPWQNDPFIHPLPWQSRADHLRQRGKVTLVVGVMWTDDVVQPAPPIKRALLEVVDKLKSTPGVEVIDWKPFQQTDALEILKRLYHPDGGKAFFENLALSGEPILPLPAWAVRDEPGIEPLSIKGVWEWTKKRDQFRHSYFQAWKTIAPDMDVILCPACPMPAPVHNTSRYWGYTSLWNLLDYPAITFPVTRIDPEKDGQDLDYVPKNDSDRWCYDNYDVHERKYAPVSLQLVARRLEDEKLLQAAEKIQQEIGLPFVDCLA</sequence>
<dbReference type="EC" id="3.5.1.4" evidence="3"/>
<dbReference type="Gene3D" id="3.90.1300.10">
    <property type="entry name" value="Amidase signature (AS) domain"/>
    <property type="match status" value="1"/>
</dbReference>
<feature type="binding site" evidence="6">
    <location>
        <begin position="237"/>
        <end position="240"/>
    </location>
    <ligand>
        <name>substrate</name>
    </ligand>
</feature>
<dbReference type="GeneID" id="72072391"/>
<dbReference type="AlphaFoldDB" id="A0A9Q8QS11"/>
<dbReference type="GO" id="GO:0004040">
    <property type="term" value="F:amidase activity"/>
    <property type="evidence" value="ECO:0007669"/>
    <property type="project" value="UniProtKB-EC"/>
</dbReference>
<proteinExistence type="inferred from homology"/>
<evidence type="ECO:0000256" key="2">
    <source>
        <dbReference type="ARBA" id="ARBA00009199"/>
    </source>
</evidence>
<comment type="catalytic activity">
    <reaction evidence="1">
        <text>a monocarboxylic acid amide + H2O = a monocarboxylate + NH4(+)</text>
        <dbReference type="Rhea" id="RHEA:12020"/>
        <dbReference type="ChEBI" id="CHEBI:15377"/>
        <dbReference type="ChEBI" id="CHEBI:28938"/>
        <dbReference type="ChEBI" id="CHEBI:35757"/>
        <dbReference type="ChEBI" id="CHEBI:83628"/>
        <dbReference type="EC" id="3.5.1.4"/>
    </reaction>
</comment>
<reference evidence="8" key="1">
    <citation type="submission" date="2021-11" db="EMBL/GenBank/DDBJ databases">
        <title>Purpureocillium_takamizusanense_genome.</title>
        <authorList>
            <person name="Nguyen N.-H."/>
        </authorList>
    </citation>
    <scope>NUCLEOTIDE SEQUENCE</scope>
    <source>
        <strain evidence="8">PT3</strain>
    </source>
</reference>
<evidence type="ECO:0000256" key="3">
    <source>
        <dbReference type="ARBA" id="ARBA00012922"/>
    </source>
</evidence>
<dbReference type="OrthoDB" id="6428749at2759"/>
<name>A0A9Q8QS11_9HYPO</name>
<dbReference type="Pfam" id="PF01425">
    <property type="entry name" value="Amidase"/>
    <property type="match status" value="1"/>
</dbReference>
<dbReference type="PANTHER" id="PTHR46072:SF4">
    <property type="entry name" value="AMIDASE C550.07-RELATED"/>
    <property type="match status" value="1"/>
</dbReference>
<feature type="binding site" evidence="6">
    <location>
        <position position="216"/>
    </location>
    <ligand>
        <name>substrate</name>
    </ligand>
</feature>
<evidence type="ECO:0000313" key="8">
    <source>
        <dbReference type="EMBL" id="UNI24720.1"/>
    </source>
</evidence>
<evidence type="ECO:0000256" key="5">
    <source>
        <dbReference type="PIRSR" id="PIRSR001221-1"/>
    </source>
</evidence>
<organism evidence="8 9">
    <name type="scientific">Purpureocillium takamizusanense</name>
    <dbReference type="NCBI Taxonomy" id="2060973"/>
    <lineage>
        <taxon>Eukaryota</taxon>
        <taxon>Fungi</taxon>
        <taxon>Dikarya</taxon>
        <taxon>Ascomycota</taxon>
        <taxon>Pezizomycotina</taxon>
        <taxon>Sordariomycetes</taxon>
        <taxon>Hypocreomycetidae</taxon>
        <taxon>Hypocreales</taxon>
        <taxon>Ophiocordycipitaceae</taxon>
        <taxon>Purpureocillium</taxon>
    </lineage>
</organism>
<evidence type="ECO:0000256" key="1">
    <source>
        <dbReference type="ARBA" id="ARBA00001311"/>
    </source>
</evidence>
<dbReference type="EMBL" id="CP086365">
    <property type="protein sequence ID" value="UNI24720.1"/>
    <property type="molecule type" value="Genomic_DNA"/>
</dbReference>
<evidence type="ECO:0000256" key="4">
    <source>
        <dbReference type="ARBA" id="ARBA00022801"/>
    </source>
</evidence>
<dbReference type="Proteomes" id="UP000829364">
    <property type="component" value="Chromosome 12"/>
</dbReference>
<comment type="similarity">
    <text evidence="2">Belongs to the amidase family.</text>
</comment>
<dbReference type="PROSITE" id="PS00571">
    <property type="entry name" value="AMIDASES"/>
    <property type="match status" value="1"/>
</dbReference>
<dbReference type="PANTHER" id="PTHR46072">
    <property type="entry name" value="AMIDASE-RELATED-RELATED"/>
    <property type="match status" value="1"/>
</dbReference>
<accession>A0A9Q8QS11</accession>
<feature type="binding site" evidence="6">
    <location>
        <position position="190"/>
    </location>
    <ligand>
        <name>substrate</name>
    </ligand>
</feature>
<dbReference type="InterPro" id="IPR020556">
    <property type="entry name" value="Amidase_CS"/>
</dbReference>
<dbReference type="KEGG" id="ptkz:JDV02_010447"/>
<evidence type="ECO:0000256" key="6">
    <source>
        <dbReference type="PIRSR" id="PIRSR001221-2"/>
    </source>
</evidence>
<dbReference type="InterPro" id="IPR036928">
    <property type="entry name" value="AS_sf"/>
</dbReference>
<dbReference type="SUPFAM" id="SSF75304">
    <property type="entry name" value="Amidase signature (AS) enzymes"/>
    <property type="match status" value="1"/>
</dbReference>
<evidence type="ECO:0000259" key="7">
    <source>
        <dbReference type="Pfam" id="PF01425"/>
    </source>
</evidence>
<dbReference type="PIRSF" id="PIRSF001221">
    <property type="entry name" value="Amidase_fungi"/>
    <property type="match status" value="1"/>
</dbReference>
<keyword evidence="4 8" id="KW-0378">Hydrolase</keyword>
<feature type="active site" description="Charge relay system" evidence="5">
    <location>
        <position position="216"/>
    </location>
</feature>
<keyword evidence="9" id="KW-1185">Reference proteome</keyword>
<dbReference type="InterPro" id="IPR023631">
    <property type="entry name" value="Amidase_dom"/>
</dbReference>
<feature type="domain" description="Amidase" evidence="7">
    <location>
        <begin position="85"/>
        <end position="541"/>
    </location>
</feature>
<feature type="active site" description="Charge relay system" evidence="5">
    <location>
        <position position="141"/>
    </location>
</feature>
<protein>
    <recommendedName>
        <fullName evidence="3">amidase</fullName>
        <ecNumber evidence="3">3.5.1.4</ecNumber>
    </recommendedName>
</protein>
<evidence type="ECO:0000313" key="9">
    <source>
        <dbReference type="Proteomes" id="UP000829364"/>
    </source>
</evidence>
<gene>
    <name evidence="8" type="ORF">JDV02_010447</name>
</gene>
<feature type="active site" description="Acyl-ester intermediate" evidence="5">
    <location>
        <position position="240"/>
    </location>
</feature>
<dbReference type="RefSeq" id="XP_047848201.1">
    <property type="nucleotide sequence ID" value="XM_047992188.1"/>
</dbReference>